<evidence type="ECO:0000259" key="1">
    <source>
        <dbReference type="SMART" id="SM00829"/>
    </source>
</evidence>
<protein>
    <recommendedName>
        <fullName evidence="1">Enoyl reductase (ER) domain-containing protein</fullName>
    </recommendedName>
</protein>
<dbReference type="GO" id="GO:0016491">
    <property type="term" value="F:oxidoreductase activity"/>
    <property type="evidence" value="ECO:0007669"/>
    <property type="project" value="InterPro"/>
</dbReference>
<dbReference type="SMART" id="SM00829">
    <property type="entry name" value="PKS_ER"/>
    <property type="match status" value="1"/>
</dbReference>
<dbReference type="Gene3D" id="3.90.180.10">
    <property type="entry name" value="Medium-chain alcohol dehydrogenases, catalytic domain"/>
    <property type="match status" value="1"/>
</dbReference>
<name>A0A6J4V8K4_9CYAN</name>
<dbReference type="InterPro" id="IPR020843">
    <property type="entry name" value="ER"/>
</dbReference>
<gene>
    <name evidence="2" type="ORF">AVDCRST_MAG81-1310</name>
</gene>
<dbReference type="SUPFAM" id="SSF50129">
    <property type="entry name" value="GroES-like"/>
    <property type="match status" value="1"/>
</dbReference>
<dbReference type="PROSITE" id="PS01162">
    <property type="entry name" value="QOR_ZETA_CRYSTAL"/>
    <property type="match status" value="1"/>
</dbReference>
<dbReference type="EMBL" id="CADCWO010000077">
    <property type="protein sequence ID" value="CAA9568441.1"/>
    <property type="molecule type" value="Genomic_DNA"/>
</dbReference>
<dbReference type="InterPro" id="IPR002364">
    <property type="entry name" value="Quin_OxRdtase/zeta-crystal_CS"/>
</dbReference>
<dbReference type="AlphaFoldDB" id="A0A6J4V8K4"/>
<dbReference type="InterPro" id="IPR011032">
    <property type="entry name" value="GroES-like_sf"/>
</dbReference>
<accession>A0A6J4V8K4</accession>
<dbReference type="InterPro" id="IPR036291">
    <property type="entry name" value="NAD(P)-bd_dom_sf"/>
</dbReference>
<dbReference type="PANTHER" id="PTHR44013:SF1">
    <property type="entry name" value="ZINC-TYPE ALCOHOL DEHYDROGENASE-LIKE PROTEIN C16A3.02C"/>
    <property type="match status" value="1"/>
</dbReference>
<dbReference type="CDD" id="cd05289">
    <property type="entry name" value="MDR_like_2"/>
    <property type="match status" value="1"/>
</dbReference>
<dbReference type="InterPro" id="IPR052733">
    <property type="entry name" value="Chloroplast_QOR"/>
</dbReference>
<dbReference type="Pfam" id="PF08240">
    <property type="entry name" value="ADH_N"/>
    <property type="match status" value="1"/>
</dbReference>
<dbReference type="InterPro" id="IPR013154">
    <property type="entry name" value="ADH-like_N"/>
</dbReference>
<proteinExistence type="predicted"/>
<organism evidence="2">
    <name type="scientific">uncultured Synechococcales cyanobacterium</name>
    <dbReference type="NCBI Taxonomy" id="1936017"/>
    <lineage>
        <taxon>Bacteria</taxon>
        <taxon>Bacillati</taxon>
        <taxon>Cyanobacteriota</taxon>
        <taxon>Cyanophyceae</taxon>
        <taxon>Synechococcales</taxon>
        <taxon>environmental samples</taxon>
    </lineage>
</organism>
<evidence type="ECO:0000313" key="2">
    <source>
        <dbReference type="EMBL" id="CAA9568441.1"/>
    </source>
</evidence>
<dbReference type="Gene3D" id="3.40.50.720">
    <property type="entry name" value="NAD(P)-binding Rossmann-like Domain"/>
    <property type="match status" value="1"/>
</dbReference>
<sequence>MKAVRIHQYGSIDNAVLEEIPAPKIGLDEVLVQVEAASINPLDVKLISGNMKDYFPLTMPYTIGTDLSGTVVETGLLAARWQKGDRVIARLEPGSSLDKHCGGAFAEFVVVPAQLLTTAPTKLDLATSAGLPTAAGTAWQALFENAHLKPGQTILVHAGAGGVGSFAVQLAKYIGAHVISTVSAANADLVRSLGQTR</sequence>
<dbReference type="SUPFAM" id="SSF51735">
    <property type="entry name" value="NAD(P)-binding Rossmann-fold domains"/>
    <property type="match status" value="1"/>
</dbReference>
<dbReference type="PANTHER" id="PTHR44013">
    <property type="entry name" value="ZINC-TYPE ALCOHOL DEHYDROGENASE-LIKE PROTEIN C16A3.02C"/>
    <property type="match status" value="1"/>
</dbReference>
<feature type="domain" description="Enoyl reductase (ER)" evidence="1">
    <location>
        <begin position="10"/>
        <end position="197"/>
    </location>
</feature>
<reference evidence="2" key="1">
    <citation type="submission" date="2020-02" db="EMBL/GenBank/DDBJ databases">
        <authorList>
            <person name="Meier V. D."/>
        </authorList>
    </citation>
    <scope>NUCLEOTIDE SEQUENCE</scope>
    <source>
        <strain evidence="2">AVDCRST_MAG81</strain>
    </source>
</reference>
<dbReference type="GO" id="GO:0008270">
    <property type="term" value="F:zinc ion binding"/>
    <property type="evidence" value="ECO:0007669"/>
    <property type="project" value="InterPro"/>
</dbReference>